<dbReference type="Pfam" id="PF06979">
    <property type="entry name" value="TMEM70"/>
    <property type="match status" value="1"/>
</dbReference>
<dbReference type="GO" id="GO:0007399">
    <property type="term" value="P:nervous system development"/>
    <property type="evidence" value="ECO:0007669"/>
    <property type="project" value="TreeGrafter"/>
</dbReference>
<reference evidence="2" key="1">
    <citation type="submission" date="2021-10" db="EMBL/GenBank/DDBJ databases">
        <title>Tropical sea cucumber genome reveals ecological adaptation and Cuvierian tubules defense mechanism.</title>
        <authorList>
            <person name="Chen T."/>
        </authorList>
    </citation>
    <scope>NUCLEOTIDE SEQUENCE</scope>
    <source>
        <strain evidence="2">Nanhai2018</strain>
        <tissue evidence="2">Muscle</tissue>
    </source>
</reference>
<feature type="transmembrane region" description="Helical" evidence="1">
    <location>
        <begin position="155"/>
        <end position="176"/>
    </location>
</feature>
<organism evidence="2 3">
    <name type="scientific">Holothuria leucospilota</name>
    <name type="common">Black long sea cucumber</name>
    <name type="synonym">Mertensiothuria leucospilota</name>
    <dbReference type="NCBI Taxonomy" id="206669"/>
    <lineage>
        <taxon>Eukaryota</taxon>
        <taxon>Metazoa</taxon>
        <taxon>Echinodermata</taxon>
        <taxon>Eleutherozoa</taxon>
        <taxon>Echinozoa</taxon>
        <taxon>Holothuroidea</taxon>
        <taxon>Aspidochirotacea</taxon>
        <taxon>Aspidochirotida</taxon>
        <taxon>Holothuriidae</taxon>
        <taxon>Holothuria</taxon>
    </lineage>
</organism>
<dbReference type="EMBL" id="JAIZAY010000003">
    <property type="protein sequence ID" value="KAJ8046065.1"/>
    <property type="molecule type" value="Genomic_DNA"/>
</dbReference>
<proteinExistence type="predicted"/>
<evidence type="ECO:0000256" key="1">
    <source>
        <dbReference type="SAM" id="Phobius"/>
    </source>
</evidence>
<evidence type="ECO:0000313" key="2">
    <source>
        <dbReference type="EMBL" id="KAJ8046065.1"/>
    </source>
</evidence>
<protein>
    <recommendedName>
        <fullName evidence="4">Transmembrane protein 223</fullName>
    </recommendedName>
</protein>
<comment type="caution">
    <text evidence="2">The sequence shown here is derived from an EMBL/GenBank/DDBJ whole genome shotgun (WGS) entry which is preliminary data.</text>
</comment>
<dbReference type="PANTHER" id="PTHR14549:SF2">
    <property type="entry name" value="TRANSMEMBRANE PROTEIN 223"/>
    <property type="match status" value="1"/>
</dbReference>
<dbReference type="OrthoDB" id="5950063at2759"/>
<dbReference type="Proteomes" id="UP001152320">
    <property type="component" value="Chromosome 3"/>
</dbReference>
<dbReference type="AlphaFoldDB" id="A0A9Q1HHK2"/>
<keyword evidence="1" id="KW-1133">Transmembrane helix</keyword>
<dbReference type="InterPro" id="IPR045325">
    <property type="entry name" value="TMEM70/TMEM186/TMEM223"/>
</dbReference>
<name>A0A9Q1HHK2_HOLLE</name>
<dbReference type="GO" id="GO:0005739">
    <property type="term" value="C:mitochondrion"/>
    <property type="evidence" value="ECO:0007669"/>
    <property type="project" value="TreeGrafter"/>
</dbReference>
<keyword evidence="1" id="KW-0812">Transmembrane</keyword>
<evidence type="ECO:0000313" key="3">
    <source>
        <dbReference type="Proteomes" id="UP001152320"/>
    </source>
</evidence>
<accession>A0A9Q1HHK2</accession>
<dbReference type="PANTHER" id="PTHR14549">
    <property type="entry name" value="TRANSMEMBRANE PROTEIN 223"/>
    <property type="match status" value="1"/>
</dbReference>
<gene>
    <name evidence="2" type="ORF">HOLleu_09236</name>
</gene>
<keyword evidence="3" id="KW-1185">Reference proteome</keyword>
<feature type="transmembrane region" description="Helical" evidence="1">
    <location>
        <begin position="88"/>
        <end position="107"/>
    </location>
</feature>
<evidence type="ECO:0008006" key="4">
    <source>
        <dbReference type="Google" id="ProtNLM"/>
    </source>
</evidence>
<keyword evidence="1" id="KW-0472">Membrane</keyword>
<dbReference type="InterPro" id="IPR026100">
    <property type="entry name" value="Tmem223"/>
</dbReference>
<sequence length="263" mass="29555">MALVSALHKVGHYRINLLLPSHVKLLCCGRRVATRTSNFSTHIQQLRCKGISSIKEKKHFVPLCGFSSNYNKSEVVKDVILFKNDSPFFFRLIGVFACAQLVFWGYLTHTAFTSMKDAHVLEVTKYGPDGAPLETRSWKTLSDIYFKLSSTKWRYGVTLLCLGAGGSILTAAVMFSRRSVSALILRKGGENVTFVLFGFLGIRTSFTVPISRVSCRHSRSAVTSQLPVKVKGHSFHYILDKQQGRFLNGRLFDYTVGMKRVFV</sequence>